<dbReference type="RefSeq" id="WP_057808708.1">
    <property type="nucleotide sequence ID" value="NZ_BJUD01000011.1"/>
</dbReference>
<dbReference type="PANTHER" id="PTHR11078">
    <property type="entry name" value="N UTILIZATION SUBSTANCE PROTEIN B-RELATED"/>
    <property type="match status" value="1"/>
</dbReference>
<keyword evidence="5 6" id="KW-0804">Transcription</keyword>
<dbReference type="SUPFAM" id="SSF48013">
    <property type="entry name" value="NusB-like"/>
    <property type="match status" value="1"/>
</dbReference>
<reference evidence="8 11" key="2">
    <citation type="submission" date="2019-07" db="EMBL/GenBank/DDBJ databases">
        <title>Whole genome shotgun sequence of Lactobacillus siliginis NBRC 101315.</title>
        <authorList>
            <person name="Hosoyama A."/>
            <person name="Uohara A."/>
            <person name="Ohji S."/>
            <person name="Ichikawa N."/>
        </authorList>
    </citation>
    <scope>NUCLEOTIDE SEQUENCE [LARGE SCALE GENOMIC DNA]</scope>
    <source>
        <strain evidence="8 11">NBRC 101315</strain>
    </source>
</reference>
<dbReference type="GO" id="GO:0005829">
    <property type="term" value="C:cytosol"/>
    <property type="evidence" value="ECO:0007669"/>
    <property type="project" value="TreeGrafter"/>
</dbReference>
<dbReference type="NCBIfam" id="TIGR01951">
    <property type="entry name" value="nusB"/>
    <property type="match status" value="1"/>
</dbReference>
<evidence type="ECO:0000256" key="3">
    <source>
        <dbReference type="ARBA" id="ARBA00022884"/>
    </source>
</evidence>
<comment type="function">
    <text evidence="6">Involved in transcription antitermination. Required for transcription of ribosomal RNA (rRNA) genes. Binds specifically to the boxA antiterminator sequence of the ribosomal RNA (rrn) operons.</text>
</comment>
<proteinExistence type="inferred from homology"/>
<dbReference type="EMBL" id="BJUD01000011">
    <property type="protein sequence ID" value="GEK28545.1"/>
    <property type="molecule type" value="Genomic_DNA"/>
</dbReference>
<dbReference type="OrthoDB" id="9811381at2"/>
<evidence type="ECO:0000256" key="4">
    <source>
        <dbReference type="ARBA" id="ARBA00023015"/>
    </source>
</evidence>
<sequence length="145" mass="16174">MDLSRHQIRKVAFQVLFAKHVNADADVEALYQQLIPSKPDQPTIVPEYLVTLVNGVTAHEADLDALINTKLAKKWSVGRLSNPDLIVLRLGLYEMQYSAEVPTRVALNEAIELAKEFSDDDSRRFVNGVLSQLTEADPATQTNND</sequence>
<dbReference type="InterPro" id="IPR006027">
    <property type="entry name" value="NusB_RsmB_TIM44"/>
</dbReference>
<dbReference type="InterPro" id="IPR035926">
    <property type="entry name" value="NusB-like_sf"/>
</dbReference>
<comment type="caution">
    <text evidence="9">The sequence shown here is derived from an EMBL/GenBank/DDBJ whole genome shotgun (WGS) entry which is preliminary data.</text>
</comment>
<dbReference type="Pfam" id="PF01029">
    <property type="entry name" value="NusB"/>
    <property type="match status" value="1"/>
</dbReference>
<dbReference type="STRING" id="348151.IV55_GL000746"/>
<dbReference type="GO" id="GO:0006353">
    <property type="term" value="P:DNA-templated transcription termination"/>
    <property type="evidence" value="ECO:0007669"/>
    <property type="project" value="UniProtKB-UniRule"/>
</dbReference>
<evidence type="ECO:0000313" key="10">
    <source>
        <dbReference type="Proteomes" id="UP000051139"/>
    </source>
</evidence>
<evidence type="ECO:0000313" key="11">
    <source>
        <dbReference type="Proteomes" id="UP000321429"/>
    </source>
</evidence>
<evidence type="ECO:0000256" key="2">
    <source>
        <dbReference type="ARBA" id="ARBA00022814"/>
    </source>
</evidence>
<organism evidence="9 10">
    <name type="scientific">Furfurilactobacillus siliginis</name>
    <dbReference type="NCBI Taxonomy" id="348151"/>
    <lineage>
        <taxon>Bacteria</taxon>
        <taxon>Bacillati</taxon>
        <taxon>Bacillota</taxon>
        <taxon>Bacilli</taxon>
        <taxon>Lactobacillales</taxon>
        <taxon>Lactobacillaceae</taxon>
        <taxon>Furfurilactobacillus</taxon>
    </lineage>
</organism>
<dbReference type="Proteomes" id="UP000051139">
    <property type="component" value="Unassembled WGS sequence"/>
</dbReference>
<comment type="similarity">
    <text evidence="1 6">Belongs to the NusB family.</text>
</comment>
<evidence type="ECO:0000256" key="1">
    <source>
        <dbReference type="ARBA" id="ARBA00005952"/>
    </source>
</evidence>
<dbReference type="PATRIC" id="fig|348151.3.peg.766"/>
<dbReference type="EMBL" id="JQCB01000002">
    <property type="protein sequence ID" value="KRN96875.1"/>
    <property type="molecule type" value="Genomic_DNA"/>
</dbReference>
<gene>
    <name evidence="6 8" type="primary">nusB</name>
    <name evidence="9" type="ORF">IV55_GL000746</name>
    <name evidence="8" type="ORF">LSI01_08560</name>
</gene>
<evidence type="ECO:0000256" key="5">
    <source>
        <dbReference type="ARBA" id="ARBA00023163"/>
    </source>
</evidence>
<feature type="domain" description="NusB/RsmB/TIM44" evidence="7">
    <location>
        <begin position="6"/>
        <end position="133"/>
    </location>
</feature>
<keyword evidence="4 6" id="KW-0805">Transcription regulation</keyword>
<evidence type="ECO:0000259" key="7">
    <source>
        <dbReference type="Pfam" id="PF01029"/>
    </source>
</evidence>
<dbReference type="GO" id="GO:0031564">
    <property type="term" value="P:transcription antitermination"/>
    <property type="evidence" value="ECO:0007669"/>
    <property type="project" value="UniProtKB-KW"/>
</dbReference>
<dbReference type="HAMAP" id="MF_00073">
    <property type="entry name" value="NusB"/>
    <property type="match status" value="1"/>
</dbReference>
<keyword evidence="2 6" id="KW-0889">Transcription antitermination</keyword>
<dbReference type="GO" id="GO:0003723">
    <property type="term" value="F:RNA binding"/>
    <property type="evidence" value="ECO:0007669"/>
    <property type="project" value="UniProtKB-UniRule"/>
</dbReference>
<evidence type="ECO:0000313" key="8">
    <source>
        <dbReference type="EMBL" id="GEK28545.1"/>
    </source>
</evidence>
<evidence type="ECO:0000313" key="9">
    <source>
        <dbReference type="EMBL" id="KRN96875.1"/>
    </source>
</evidence>
<keyword evidence="10" id="KW-1185">Reference proteome</keyword>
<evidence type="ECO:0000256" key="6">
    <source>
        <dbReference type="HAMAP-Rule" id="MF_00073"/>
    </source>
</evidence>
<dbReference type="PANTHER" id="PTHR11078:SF3">
    <property type="entry name" value="ANTITERMINATION NUSB DOMAIN-CONTAINING PROTEIN"/>
    <property type="match status" value="1"/>
</dbReference>
<dbReference type="Proteomes" id="UP000321429">
    <property type="component" value="Unassembled WGS sequence"/>
</dbReference>
<keyword evidence="3 6" id="KW-0694">RNA-binding</keyword>
<dbReference type="InterPro" id="IPR011605">
    <property type="entry name" value="NusB_fam"/>
</dbReference>
<accession>A0A0R2L5B7</accession>
<name>A0A0R2L5B7_9LACO</name>
<dbReference type="NCBIfam" id="NF001223">
    <property type="entry name" value="PRK00202.1-1"/>
    <property type="match status" value="1"/>
</dbReference>
<reference evidence="9 10" key="1">
    <citation type="journal article" date="2015" name="Genome Announc.">
        <title>Expanding the biotechnology potential of lactobacilli through comparative genomics of 213 strains and associated genera.</title>
        <authorList>
            <person name="Sun Z."/>
            <person name="Harris H.M."/>
            <person name="McCann A."/>
            <person name="Guo C."/>
            <person name="Argimon S."/>
            <person name="Zhang W."/>
            <person name="Yang X."/>
            <person name="Jeffery I.B."/>
            <person name="Cooney J.C."/>
            <person name="Kagawa T.F."/>
            <person name="Liu W."/>
            <person name="Song Y."/>
            <person name="Salvetti E."/>
            <person name="Wrobel A."/>
            <person name="Rasinkangas P."/>
            <person name="Parkhill J."/>
            <person name="Rea M.C."/>
            <person name="O'Sullivan O."/>
            <person name="Ritari J."/>
            <person name="Douillard F.P."/>
            <person name="Paul Ross R."/>
            <person name="Yang R."/>
            <person name="Briner A.E."/>
            <person name="Felis G.E."/>
            <person name="de Vos W.M."/>
            <person name="Barrangou R."/>
            <person name="Klaenhammer T.R."/>
            <person name="Caufield P.W."/>
            <person name="Cui Y."/>
            <person name="Zhang H."/>
            <person name="O'Toole P.W."/>
        </authorList>
    </citation>
    <scope>NUCLEOTIDE SEQUENCE [LARGE SCALE GENOMIC DNA]</scope>
    <source>
        <strain evidence="9 10">DSM 22696</strain>
    </source>
</reference>
<dbReference type="AlphaFoldDB" id="A0A0R2L5B7"/>
<protein>
    <recommendedName>
        <fullName evidence="6">Transcription antitermination protein NusB</fullName>
    </recommendedName>
    <alternativeName>
        <fullName evidence="6">Antitermination factor NusB</fullName>
    </alternativeName>
</protein>
<dbReference type="Gene3D" id="1.10.940.10">
    <property type="entry name" value="NusB-like"/>
    <property type="match status" value="1"/>
</dbReference>